<dbReference type="Gene3D" id="3.40.1480.10">
    <property type="entry name" value="MOFRL domain"/>
    <property type="match status" value="1"/>
</dbReference>
<dbReference type="GO" id="GO:0008887">
    <property type="term" value="F:glycerate kinase activity"/>
    <property type="evidence" value="ECO:0007669"/>
    <property type="project" value="InterPro"/>
</dbReference>
<keyword evidence="1" id="KW-0808">Transferase</keyword>
<dbReference type="PANTHER" id="PTHR12227">
    <property type="entry name" value="GLYCERATE KINASE"/>
    <property type="match status" value="1"/>
</dbReference>
<evidence type="ECO:0000256" key="3">
    <source>
        <dbReference type="ARBA" id="ARBA00022777"/>
    </source>
</evidence>
<keyword evidence="4" id="KW-0067">ATP-binding</keyword>
<dbReference type="EMBL" id="MCGG01000026">
    <property type="protein sequence ID" value="OEJ67009.1"/>
    <property type="molecule type" value="Genomic_DNA"/>
</dbReference>
<dbReference type="FunFam" id="3.40.1480.10:FF:000002">
    <property type="entry name" value="Glycerate kinase"/>
    <property type="match status" value="1"/>
</dbReference>
<feature type="domain" description="MOFRL-associated" evidence="6">
    <location>
        <begin position="10"/>
        <end position="229"/>
    </location>
</feature>
<keyword evidence="7" id="KW-0670">Pyruvate</keyword>
<dbReference type="Pfam" id="PF13660">
    <property type="entry name" value="DUF4147"/>
    <property type="match status" value="1"/>
</dbReference>
<dbReference type="FunFam" id="3.40.50.10180:FF:000001">
    <property type="entry name" value="Glycerate kinase"/>
    <property type="match status" value="1"/>
</dbReference>
<evidence type="ECO:0000313" key="7">
    <source>
        <dbReference type="EMBL" id="OEJ67009.1"/>
    </source>
</evidence>
<dbReference type="RefSeq" id="WP_069958050.1">
    <property type="nucleotide sequence ID" value="NZ_MCGG01000026.1"/>
</dbReference>
<dbReference type="InterPro" id="IPR007835">
    <property type="entry name" value="MOFRL"/>
</dbReference>
<evidence type="ECO:0000256" key="2">
    <source>
        <dbReference type="ARBA" id="ARBA00022741"/>
    </source>
</evidence>
<dbReference type="AlphaFoldDB" id="A0A1E5Q7G4"/>
<evidence type="ECO:0000259" key="6">
    <source>
        <dbReference type="Pfam" id="PF13660"/>
    </source>
</evidence>
<dbReference type="OrthoDB" id="9766552at2"/>
<comment type="caution">
    <text evidence="7">The sequence shown here is derived from an EMBL/GenBank/DDBJ whole genome shotgun (WGS) entry which is preliminary data.</text>
</comment>
<reference evidence="8" key="1">
    <citation type="submission" date="2016-07" db="EMBL/GenBank/DDBJ databases">
        <authorList>
            <person name="Florea S."/>
            <person name="Webb J.S."/>
            <person name="Jaromczyk J."/>
            <person name="Schardl C.L."/>
        </authorList>
    </citation>
    <scope>NUCLEOTIDE SEQUENCE [LARGE SCALE GENOMIC DNA]</scope>
    <source>
        <strain evidence="8">MV-1</strain>
    </source>
</reference>
<keyword evidence="2" id="KW-0547">Nucleotide-binding</keyword>
<dbReference type="Pfam" id="PF05161">
    <property type="entry name" value="MOFRL"/>
    <property type="match status" value="1"/>
</dbReference>
<dbReference type="InterPro" id="IPR025286">
    <property type="entry name" value="MOFRL_assoc_dom"/>
</dbReference>
<dbReference type="SUPFAM" id="SSF82544">
    <property type="entry name" value="GckA/TtuD-like"/>
    <property type="match status" value="1"/>
</dbReference>
<dbReference type="InterPro" id="IPR039760">
    <property type="entry name" value="MOFRL_protein"/>
</dbReference>
<name>A0A1E5Q7G4_9PROT</name>
<dbReference type="Proteomes" id="UP000095347">
    <property type="component" value="Unassembled WGS sequence"/>
</dbReference>
<keyword evidence="8" id="KW-1185">Reference proteome</keyword>
<evidence type="ECO:0000256" key="1">
    <source>
        <dbReference type="ARBA" id="ARBA00022679"/>
    </source>
</evidence>
<dbReference type="Gene3D" id="3.40.50.10180">
    <property type="entry name" value="Glycerate kinase, MOFRL-like N-terminal domain"/>
    <property type="match status" value="1"/>
</dbReference>
<dbReference type="PANTHER" id="PTHR12227:SF0">
    <property type="entry name" value="GLYCERATE KINASE"/>
    <property type="match status" value="1"/>
</dbReference>
<gene>
    <name evidence="7" type="ORF">BEN30_10615</name>
</gene>
<dbReference type="InterPro" id="IPR037035">
    <property type="entry name" value="GK-like_C_sf"/>
</dbReference>
<dbReference type="GO" id="GO:0005737">
    <property type="term" value="C:cytoplasm"/>
    <property type="evidence" value="ECO:0007669"/>
    <property type="project" value="TreeGrafter"/>
</dbReference>
<evidence type="ECO:0000313" key="8">
    <source>
        <dbReference type="Proteomes" id="UP000095347"/>
    </source>
</evidence>
<accession>A0A1E5Q7G4</accession>
<organism evidence="7 8">
    <name type="scientific">Magnetovibrio blakemorei</name>
    <dbReference type="NCBI Taxonomy" id="28181"/>
    <lineage>
        <taxon>Bacteria</taxon>
        <taxon>Pseudomonadati</taxon>
        <taxon>Pseudomonadota</taxon>
        <taxon>Alphaproteobacteria</taxon>
        <taxon>Rhodospirillales</taxon>
        <taxon>Magnetovibrionaceae</taxon>
        <taxon>Magnetovibrio</taxon>
    </lineage>
</organism>
<proteinExistence type="predicted"/>
<evidence type="ECO:0000259" key="5">
    <source>
        <dbReference type="Pfam" id="PF05161"/>
    </source>
</evidence>
<evidence type="ECO:0000256" key="4">
    <source>
        <dbReference type="ARBA" id="ARBA00022840"/>
    </source>
</evidence>
<keyword evidence="3" id="KW-0418">Kinase</keyword>
<sequence>MTNIDPDQLLRNLFAAATEAALPERCIGAHLPPRPKGRTVVIGAGKAAAAMARAVEEHWDGPLEGLVVTRYGHAVPTQFIEVVEASHPMPDQAGVEASRRILDLVSDLSADDLVLCLISGGGSALMSLPTNGLTLHDKQDVTNQLLRCGATITEINCVRKHLSAIKGGRLAMACYPAKVVSLIISDVPGDDLSSIASGATVADPSTYADAIAVFEKYAMTMPPAVAQVLSAKADETPKPGDARFALVENTLIATPQMSLQSAAQVARDAGYTPMILSDRIEGEARDVAVVHSAIAYQVVDHGQPLKAPAVILSGGETTVTVRGTGGRGGRNTEFLLALAIHLDGLDGVHAIACDTDGIDGSEDNSGAVIHPDTLARAAEMGLDAKAFLANNDAFSFFSALNDLVMSGPTLTNVNDFRAIVIECRTGARP</sequence>
<dbReference type="InterPro" id="IPR038614">
    <property type="entry name" value="GK_N_sf"/>
</dbReference>
<protein>
    <submittedName>
        <fullName evidence="7">Hydroxypyruvate reductase</fullName>
    </submittedName>
</protein>
<feature type="domain" description="MOFRL" evidence="5">
    <location>
        <begin position="310"/>
        <end position="415"/>
    </location>
</feature>
<dbReference type="GO" id="GO:0005524">
    <property type="term" value="F:ATP binding"/>
    <property type="evidence" value="ECO:0007669"/>
    <property type="project" value="UniProtKB-KW"/>
</dbReference>
<dbReference type="STRING" id="28181.BEN30_10615"/>